<dbReference type="EMBL" id="JAHLQI010000001">
    <property type="protein sequence ID" value="MBU5489217.1"/>
    <property type="molecule type" value="Genomic_DNA"/>
</dbReference>
<dbReference type="Proteomes" id="UP000783588">
    <property type="component" value="Unassembled WGS sequence"/>
</dbReference>
<dbReference type="Pfam" id="PF25137">
    <property type="entry name" value="ADH_Fe_C"/>
    <property type="match status" value="1"/>
</dbReference>
<dbReference type="Pfam" id="PF00465">
    <property type="entry name" value="Fe-ADH"/>
    <property type="match status" value="1"/>
</dbReference>
<dbReference type="PANTHER" id="PTHR11496:SF104">
    <property type="entry name" value="3-DEOXY-ALPHA-D-MANNO-OCTULOSONATE 8-OXIDASE"/>
    <property type="match status" value="1"/>
</dbReference>
<evidence type="ECO:0000259" key="3">
    <source>
        <dbReference type="Pfam" id="PF25137"/>
    </source>
</evidence>
<dbReference type="InterPro" id="IPR056798">
    <property type="entry name" value="ADH_Fe_C"/>
</dbReference>
<dbReference type="InterPro" id="IPR039697">
    <property type="entry name" value="Alcohol_dehydrogenase_Fe"/>
</dbReference>
<keyword evidence="1" id="KW-0560">Oxidoreductase</keyword>
<accession>A0ABS6EPR3</accession>
<organism evidence="4 5">
    <name type="scientific">Butyricicoccus intestinisimiae</name>
    <dbReference type="NCBI Taxonomy" id="2841509"/>
    <lineage>
        <taxon>Bacteria</taxon>
        <taxon>Bacillati</taxon>
        <taxon>Bacillota</taxon>
        <taxon>Clostridia</taxon>
        <taxon>Eubacteriales</taxon>
        <taxon>Butyricicoccaceae</taxon>
        <taxon>Butyricicoccus</taxon>
    </lineage>
</organism>
<evidence type="ECO:0000256" key="1">
    <source>
        <dbReference type="ARBA" id="ARBA00023002"/>
    </source>
</evidence>
<comment type="caution">
    <text evidence="4">The sequence shown here is derived from an EMBL/GenBank/DDBJ whole genome shotgun (WGS) entry which is preliminary data.</text>
</comment>
<sequence>MSFRMYVPTRIIFGAGSLNKLSRQKLPGKKALVVISNGKSTRANGYLDRTLEALQQAGAETVVFDQVMANPLKSTVMAGGAFAREHGCDFIVALGGGSVIDASKAIAIVATNDGDIWDYVYGGTGGCQRISVNPLPVIAITTTAGTGSEVDAFSVITNEETNEKIGLGGDARLFPKTAIVDPELMLSVPPKFTAYQGFDALFHSVEAYIAKSASLMSDMYALTAIENIGGYLARAVENGKDLEAREHVAFANTLSGVVMTMCSLTSEHAMEHAMSAYHQELPHGAGLILISLPYYEHFVKAHACDGRFVRMAQALGKKDASKPEDFLTALEDLQKACGVYGLKMSDFGMKKEEALTLAQNARATMGALFRADRVPLSDEECATIFERAYR</sequence>
<feature type="domain" description="Alcohol dehydrogenase iron-type/glycerol dehydrogenase GldA" evidence="2">
    <location>
        <begin position="8"/>
        <end position="182"/>
    </location>
</feature>
<dbReference type="RefSeq" id="WP_216468827.1">
    <property type="nucleotide sequence ID" value="NZ_JAHLQI010000001.1"/>
</dbReference>
<dbReference type="InterPro" id="IPR001670">
    <property type="entry name" value="ADH_Fe/GldA"/>
</dbReference>
<evidence type="ECO:0000313" key="5">
    <source>
        <dbReference type="Proteomes" id="UP000783588"/>
    </source>
</evidence>
<keyword evidence="5" id="KW-1185">Reference proteome</keyword>
<feature type="domain" description="Fe-containing alcohol dehydrogenase-like C-terminal" evidence="3">
    <location>
        <begin position="193"/>
        <end position="389"/>
    </location>
</feature>
<name>A0ABS6EPR3_9FIRM</name>
<evidence type="ECO:0000259" key="2">
    <source>
        <dbReference type="Pfam" id="PF00465"/>
    </source>
</evidence>
<protein>
    <submittedName>
        <fullName evidence="4">Iron-containing alcohol dehydrogenase</fullName>
    </submittedName>
</protein>
<dbReference type="PANTHER" id="PTHR11496">
    <property type="entry name" value="ALCOHOL DEHYDROGENASE"/>
    <property type="match status" value="1"/>
</dbReference>
<reference evidence="4 5" key="1">
    <citation type="submission" date="2021-06" db="EMBL/GenBank/DDBJ databases">
        <authorList>
            <person name="Sun Q."/>
            <person name="Li D."/>
        </authorList>
    </citation>
    <scope>NUCLEOTIDE SEQUENCE [LARGE SCALE GENOMIC DNA]</scope>
    <source>
        <strain evidence="4 5">MSJd-7</strain>
    </source>
</reference>
<gene>
    <name evidence="4" type="ORF">KQI75_01010</name>
</gene>
<proteinExistence type="predicted"/>
<evidence type="ECO:0000313" key="4">
    <source>
        <dbReference type="EMBL" id="MBU5489217.1"/>
    </source>
</evidence>
<dbReference type="CDD" id="cd08185">
    <property type="entry name" value="Fe-ADH-like"/>
    <property type="match status" value="1"/>
</dbReference>